<dbReference type="GeneID" id="93120205"/>
<dbReference type="Gene3D" id="1.10.540.10">
    <property type="entry name" value="Acyl-CoA dehydrogenase/oxidase, N-terminal domain"/>
    <property type="match status" value="1"/>
</dbReference>
<protein>
    <submittedName>
        <fullName evidence="2">Acyl-CoA dehydrogenase, N-terminal domain protein</fullName>
    </submittedName>
</protein>
<dbReference type="GO" id="GO:0050660">
    <property type="term" value="F:flavin adenine dinucleotide binding"/>
    <property type="evidence" value="ECO:0007669"/>
    <property type="project" value="InterPro"/>
</dbReference>
<gene>
    <name evidence="2" type="ORF">L497_0955</name>
</gene>
<dbReference type="GO" id="GO:0003995">
    <property type="term" value="F:acyl-CoA dehydrogenase activity"/>
    <property type="evidence" value="ECO:0007669"/>
    <property type="project" value="TreeGrafter"/>
</dbReference>
<accession>A0A158M5C0</accession>
<dbReference type="InterPro" id="IPR046373">
    <property type="entry name" value="Acyl-CoA_Oxase/DH_mid-dom_sf"/>
</dbReference>
<organism evidence="2 3">
    <name type="scientific">Bordetella holmesii CDC-H585-BH</name>
    <dbReference type="NCBI Taxonomy" id="1331206"/>
    <lineage>
        <taxon>Bacteria</taxon>
        <taxon>Pseudomonadati</taxon>
        <taxon>Pseudomonadota</taxon>
        <taxon>Betaproteobacteria</taxon>
        <taxon>Burkholderiales</taxon>
        <taxon>Alcaligenaceae</taxon>
        <taxon>Bordetella</taxon>
    </lineage>
</organism>
<comment type="caution">
    <text evidence="2">The sequence shown here is derived from an EMBL/GenBank/DDBJ whole genome shotgun (WGS) entry which is preliminary data.</text>
</comment>
<dbReference type="RefSeq" id="WP_230580930.1">
    <property type="nucleotide sequence ID" value="NZ_JFZZ01000074.1"/>
</dbReference>
<feature type="domain" description="Acyl-CoA dehydrogenase/oxidase N-terminal" evidence="1">
    <location>
        <begin position="17"/>
        <end position="109"/>
    </location>
</feature>
<proteinExistence type="predicted"/>
<evidence type="ECO:0000259" key="1">
    <source>
        <dbReference type="Pfam" id="PF02771"/>
    </source>
</evidence>
<dbReference type="Pfam" id="PF02771">
    <property type="entry name" value="Acyl-CoA_dh_N"/>
    <property type="match status" value="1"/>
</dbReference>
<name>A0A158M5C0_9BORD</name>
<dbReference type="Proteomes" id="UP000026682">
    <property type="component" value="Unassembled WGS sequence"/>
</dbReference>
<dbReference type="InterPro" id="IPR009100">
    <property type="entry name" value="AcylCoA_DH/oxidase_NM_dom_sf"/>
</dbReference>
<dbReference type="PATRIC" id="fig|1331206.3.peg.2155"/>
<evidence type="ECO:0000313" key="2">
    <source>
        <dbReference type="EMBL" id="KAK90425.1"/>
    </source>
</evidence>
<dbReference type="PANTHER" id="PTHR43884:SF12">
    <property type="entry name" value="ISOVALERYL-COA DEHYDROGENASE, MITOCHONDRIAL-RELATED"/>
    <property type="match status" value="1"/>
</dbReference>
<dbReference type="EMBL" id="JFZZ01000074">
    <property type="protein sequence ID" value="KAK90425.1"/>
    <property type="molecule type" value="Genomic_DNA"/>
</dbReference>
<dbReference type="Gene3D" id="2.40.110.10">
    <property type="entry name" value="Butyryl-CoA Dehydrogenase, subunit A, domain 2"/>
    <property type="match status" value="1"/>
</dbReference>
<evidence type="ECO:0000313" key="3">
    <source>
        <dbReference type="Proteomes" id="UP000026682"/>
    </source>
</evidence>
<dbReference type="PANTHER" id="PTHR43884">
    <property type="entry name" value="ACYL-COA DEHYDROGENASE"/>
    <property type="match status" value="1"/>
</dbReference>
<dbReference type="SUPFAM" id="SSF56645">
    <property type="entry name" value="Acyl-CoA dehydrogenase NM domain-like"/>
    <property type="match status" value="1"/>
</dbReference>
<sequence>MRACDRFVKPELAGWLSQYAEALDSDAALGAQLLPRLAAEGIFGLGVPADKGGRAHSDIGHAIEAIAELASYSLTAAFVAWAQRVVIETLLRGTNDQLAAMSLPELFSGRLAGASGLSNAIKSLSGFDSVRIQAEDTAEGWALSGQVDWITNARAGGFLATAATAVPGGGMAIVALHSNVQGLTRHDDLPLLGLRASSTCALALADLPLMPGDLIHPDARQILPGLRPVLVGLQCGFAIGIARASLGAAMGHRGVLTDAREALSARVQGLTADLVQGVRQERFITDPARLFALRIALAETAQQAVELELQTSGGKAYLHGDGNGFARRWREAAFLPIVTPSLIQLKTELARLAA</sequence>
<dbReference type="STRING" id="35814.BBB42_08125"/>
<dbReference type="InterPro" id="IPR037069">
    <property type="entry name" value="AcylCoA_DH/ox_N_sf"/>
</dbReference>
<reference evidence="2 3" key="1">
    <citation type="submission" date="2014-03" db="EMBL/GenBank/DDBJ databases">
        <title>Genome sequence of Bordetella holmseii.</title>
        <authorList>
            <person name="Harvill E."/>
            <person name="Goodfield L.L."/>
            <person name="Ivanov Y."/>
            <person name="Meyer J.A."/>
            <person name="Newth C."/>
            <person name="Cassiday P."/>
            <person name="Tondella M.L."/>
            <person name="Liao P."/>
            <person name="Zimmerman J."/>
            <person name="Meert K."/>
            <person name="Wessel D."/>
            <person name="Berger J."/>
            <person name="Dean J.M."/>
            <person name="Holubkov R."/>
            <person name="Burr J."/>
            <person name="Liu T."/>
            <person name="Brinkac L.M."/>
            <person name="Sanka R."/>
            <person name="Kim M."/>
            <person name="Losada L."/>
        </authorList>
    </citation>
    <scope>NUCLEOTIDE SEQUENCE [LARGE SCALE GENOMIC DNA]</scope>
    <source>
        <strain evidence="2 3">CDC-H585-BH</strain>
    </source>
</reference>
<dbReference type="InterPro" id="IPR013786">
    <property type="entry name" value="AcylCoA_DH/ox_N"/>
</dbReference>
<dbReference type="AlphaFoldDB" id="A0A158M5C0"/>